<dbReference type="InterPro" id="IPR007494">
    <property type="entry name" value="Glutaredoxin2_C"/>
</dbReference>
<dbReference type="Gene3D" id="1.20.1050.10">
    <property type="match status" value="1"/>
</dbReference>
<feature type="domain" description="Glutaredoxin 2 C-terminal" evidence="1">
    <location>
        <begin position="7"/>
        <end position="107"/>
    </location>
</feature>
<dbReference type="Pfam" id="PF04399">
    <property type="entry name" value="Glutaredoxin2_C"/>
    <property type="match status" value="1"/>
</dbReference>
<sequence>MNWSCGFATTSAREHYKTIHEKRVDDFGRLAEEAPALLQQGQAALEKLIPHIDLARIQAQHYGYDDIRLYPFLRHISAAAGIEFPPVTQAYMDLMSAASKVPTYVQMGEAKSI</sequence>
<protein>
    <recommendedName>
        <fullName evidence="1">Glutaredoxin 2 C-terminal domain-containing protein</fullName>
    </recommendedName>
</protein>
<reference evidence="2 3" key="1">
    <citation type="submission" date="2020-12" db="EMBL/GenBank/DDBJ databases">
        <title>FDA dAtabase for Regulatory Grade micrObial Sequences (FDA-ARGOS): Supporting development and validation of Infectious Disease Dx tests.</title>
        <authorList>
            <person name="Sproer C."/>
            <person name="Gronow S."/>
            <person name="Severitt S."/>
            <person name="Schroder I."/>
            <person name="Tallon L."/>
            <person name="Sadzewicz L."/>
            <person name="Zhao X."/>
            <person name="Boylan J."/>
            <person name="Ott S."/>
            <person name="Bowen H."/>
            <person name="Vavikolanu K."/>
            <person name="Mehta A."/>
            <person name="Aluvathingal J."/>
            <person name="Nadendla S."/>
            <person name="Lowell S."/>
            <person name="Myers T."/>
            <person name="Yan Y."/>
            <person name="Sichtig H."/>
        </authorList>
    </citation>
    <scope>NUCLEOTIDE SEQUENCE [LARGE SCALE GENOMIC DNA]</scope>
    <source>
        <strain evidence="2 3">FDAARGOS_872</strain>
    </source>
</reference>
<keyword evidence="3" id="KW-1185">Reference proteome</keyword>
<dbReference type="SUPFAM" id="SSF47616">
    <property type="entry name" value="GST C-terminal domain-like"/>
    <property type="match status" value="1"/>
</dbReference>
<name>A0A7T3EUM9_9BURK</name>
<organism evidence="2 3">
    <name type="scientific">Oligella ureolytica</name>
    <dbReference type="NCBI Taxonomy" id="90244"/>
    <lineage>
        <taxon>Bacteria</taxon>
        <taxon>Pseudomonadati</taxon>
        <taxon>Pseudomonadota</taxon>
        <taxon>Betaproteobacteria</taxon>
        <taxon>Burkholderiales</taxon>
        <taxon>Alcaligenaceae</taxon>
        <taxon>Oligella</taxon>
    </lineage>
</organism>
<evidence type="ECO:0000259" key="1">
    <source>
        <dbReference type="Pfam" id="PF04399"/>
    </source>
</evidence>
<evidence type="ECO:0000313" key="3">
    <source>
        <dbReference type="Proteomes" id="UP000594903"/>
    </source>
</evidence>
<dbReference type="Proteomes" id="UP000594903">
    <property type="component" value="Chromosome"/>
</dbReference>
<gene>
    <name evidence="2" type="ORF">I6G29_08455</name>
</gene>
<evidence type="ECO:0000313" key="2">
    <source>
        <dbReference type="EMBL" id="QPT39208.1"/>
    </source>
</evidence>
<proteinExistence type="predicted"/>
<dbReference type="EMBL" id="CP065725">
    <property type="protein sequence ID" value="QPT39208.1"/>
    <property type="molecule type" value="Genomic_DNA"/>
</dbReference>
<dbReference type="InterPro" id="IPR036282">
    <property type="entry name" value="Glutathione-S-Trfase_C_sf"/>
</dbReference>
<accession>A0A7T3EUM9</accession>